<dbReference type="EMBL" id="JACHHU010000008">
    <property type="protein sequence ID" value="MBB6542904.1"/>
    <property type="molecule type" value="Genomic_DNA"/>
</dbReference>
<dbReference type="PROSITE" id="PS50943">
    <property type="entry name" value="HTH_CROC1"/>
    <property type="match status" value="1"/>
</dbReference>
<evidence type="ECO:0000313" key="2">
    <source>
        <dbReference type="EMBL" id="MBB6542904.1"/>
    </source>
</evidence>
<dbReference type="Proteomes" id="UP000537141">
    <property type="component" value="Unassembled WGS sequence"/>
</dbReference>
<dbReference type="Pfam" id="PF01381">
    <property type="entry name" value="HTH_3"/>
    <property type="match status" value="1"/>
</dbReference>
<name>A0A7X0NG89_9GAMM</name>
<dbReference type="InterPro" id="IPR010982">
    <property type="entry name" value="Lambda_DNA-bd_dom_sf"/>
</dbReference>
<evidence type="ECO:0000313" key="3">
    <source>
        <dbReference type="Proteomes" id="UP000537141"/>
    </source>
</evidence>
<accession>A0A7X0NG89</accession>
<protein>
    <submittedName>
        <fullName evidence="2">Transcriptional regulator with XRE-family HTH domain</fullName>
    </submittedName>
</protein>
<keyword evidence="3" id="KW-1185">Reference proteome</keyword>
<dbReference type="CDD" id="cd00093">
    <property type="entry name" value="HTH_XRE"/>
    <property type="match status" value="1"/>
</dbReference>
<dbReference type="GO" id="GO:0003677">
    <property type="term" value="F:DNA binding"/>
    <property type="evidence" value="ECO:0007669"/>
    <property type="project" value="InterPro"/>
</dbReference>
<dbReference type="RefSeq" id="WP_184423712.1">
    <property type="nucleotide sequence ID" value="NZ_AP027362.1"/>
</dbReference>
<reference evidence="2 3" key="1">
    <citation type="submission" date="2020-08" db="EMBL/GenBank/DDBJ databases">
        <title>Genomic Encyclopedia of Type Strains, Phase IV (KMG-IV): sequencing the most valuable type-strain genomes for metagenomic binning, comparative biology and taxonomic classification.</title>
        <authorList>
            <person name="Goeker M."/>
        </authorList>
    </citation>
    <scope>NUCLEOTIDE SEQUENCE [LARGE SCALE GENOMIC DNA]</scope>
    <source>
        <strain evidence="2 3">DSM 26287</strain>
    </source>
</reference>
<dbReference type="AlphaFoldDB" id="A0A7X0NG89"/>
<dbReference type="InterPro" id="IPR001387">
    <property type="entry name" value="Cro/C1-type_HTH"/>
</dbReference>
<sequence length="323" mass="36761">MSSENAIKLALNKLGCTQKELAAKLSVSPAQVSKWKGGEYMSLDMEEKLGSLAGIGKRDPDLIVWTGGIEQADKWKKLICYLADSAIEEAETGYNTYTLIDEEDQRDLLCRQIMYIFRQVGIEIPQEFPSDLDFDYELDWEENPEKFENLYSENSFSKLISKSFNALNDVYGFYAAYIEEILDDWDLGLMDTPACNIEPCLLELAFCKIAQESPSNPNFKSFKHETLSNYEEWIEIVKNKAFANRIPLKAELMNMVNEGHGVLGHEAEAESLGFNAGRLHPDVYMDEILKSHRLIHQVLPVICKKLGITEEELQIDSSEFSLK</sequence>
<comment type="caution">
    <text evidence="2">The sequence shown here is derived from an EMBL/GenBank/DDBJ whole genome shotgun (WGS) entry which is preliminary data.</text>
</comment>
<evidence type="ECO:0000259" key="1">
    <source>
        <dbReference type="PROSITE" id="PS50943"/>
    </source>
</evidence>
<dbReference type="Gene3D" id="1.10.260.40">
    <property type="entry name" value="lambda repressor-like DNA-binding domains"/>
    <property type="match status" value="1"/>
</dbReference>
<gene>
    <name evidence="2" type="ORF">HNQ55_001404</name>
</gene>
<organism evidence="2 3">
    <name type="scientific">Thalassotalea piscium</name>
    <dbReference type="NCBI Taxonomy" id="1230533"/>
    <lineage>
        <taxon>Bacteria</taxon>
        <taxon>Pseudomonadati</taxon>
        <taxon>Pseudomonadota</taxon>
        <taxon>Gammaproteobacteria</taxon>
        <taxon>Alteromonadales</taxon>
        <taxon>Colwelliaceae</taxon>
        <taxon>Thalassotalea</taxon>
    </lineage>
</organism>
<dbReference type="SUPFAM" id="SSF47413">
    <property type="entry name" value="lambda repressor-like DNA-binding domains"/>
    <property type="match status" value="1"/>
</dbReference>
<feature type="domain" description="HTH cro/C1-type" evidence="1">
    <location>
        <begin position="7"/>
        <end position="35"/>
    </location>
</feature>
<proteinExistence type="predicted"/>